<evidence type="ECO:0000256" key="3">
    <source>
        <dbReference type="SAM" id="Phobius"/>
    </source>
</evidence>
<gene>
    <name evidence="4" type="ORF">QQX03_07555</name>
</gene>
<dbReference type="PANTHER" id="PTHR47870:SF1">
    <property type="entry name" value="CYTOCHROME C-TYPE BIOGENESIS PROTEIN CCMH"/>
    <property type="match status" value="1"/>
</dbReference>
<dbReference type="GO" id="GO:0017004">
    <property type="term" value="P:cytochrome complex assembly"/>
    <property type="evidence" value="ECO:0007669"/>
    <property type="project" value="UniProtKB-KW"/>
</dbReference>
<dbReference type="PANTHER" id="PTHR47870">
    <property type="entry name" value="CYTOCHROME C-TYPE BIOGENESIS PROTEIN CCMH"/>
    <property type="match status" value="1"/>
</dbReference>
<keyword evidence="3" id="KW-1133">Transmembrane helix</keyword>
<evidence type="ECO:0000256" key="2">
    <source>
        <dbReference type="PROSITE-ProRule" id="PRU00339"/>
    </source>
</evidence>
<keyword evidence="3" id="KW-0812">Transmembrane</keyword>
<feature type="transmembrane region" description="Helical" evidence="3">
    <location>
        <begin position="20"/>
        <end position="38"/>
    </location>
</feature>
<dbReference type="InterPro" id="IPR051263">
    <property type="entry name" value="C-type_cytochrome_biogenesis"/>
</dbReference>
<dbReference type="SUPFAM" id="SSF48452">
    <property type="entry name" value="TPR-like"/>
    <property type="match status" value="1"/>
</dbReference>
<dbReference type="InterPro" id="IPR019734">
    <property type="entry name" value="TPR_rpt"/>
</dbReference>
<feature type="repeat" description="TPR" evidence="2">
    <location>
        <begin position="71"/>
        <end position="104"/>
    </location>
</feature>
<dbReference type="AlphaFoldDB" id="A0A9Y2B1B1"/>
<dbReference type="SMART" id="SM00028">
    <property type="entry name" value="TPR"/>
    <property type="match status" value="3"/>
</dbReference>
<protein>
    <submittedName>
        <fullName evidence="4">Cytochrome C biogenesis protein CycH</fullName>
    </submittedName>
</protein>
<evidence type="ECO:0000313" key="5">
    <source>
        <dbReference type="Proteomes" id="UP001231445"/>
    </source>
</evidence>
<keyword evidence="5" id="KW-1185">Reference proteome</keyword>
<sequence length="306" mass="32884">MHASENPKTLENGISRPQLGVLFGAVLLLITVVGYKAWDGGSEAKASGQDPAGPINIEQLRATADAAGDNALPWQQLGFAHFQRGEFLEAEAAYERSVALDDDEAVLWSALGEARVMASQREPLPPSALEAFNRAIELDPSDPRARYFLNVQKDLDGDHNSAIAGWLALLAETPQSAPWETDLIRTIEQVGAINGIDVEERIVIAQAVRGSTAVSDTPRGPTQAQIAAAGSIPPSEQRTMAEGMVGRLERRLAKNPSDVQGWIMLIRSRMTLDQPDLANEALQAALATNPASEARIREEAALLGVR</sequence>
<dbReference type="Proteomes" id="UP001231445">
    <property type="component" value="Chromosome"/>
</dbReference>
<dbReference type="KEGG" id="arue:QQX03_07555"/>
<dbReference type="EMBL" id="CP127221">
    <property type="protein sequence ID" value="WIW94832.1"/>
    <property type="molecule type" value="Genomic_DNA"/>
</dbReference>
<proteinExistence type="predicted"/>
<keyword evidence="2" id="KW-0802">TPR repeat</keyword>
<dbReference type="GO" id="GO:0005886">
    <property type="term" value="C:plasma membrane"/>
    <property type="evidence" value="ECO:0007669"/>
    <property type="project" value="TreeGrafter"/>
</dbReference>
<dbReference type="Gene3D" id="1.25.40.10">
    <property type="entry name" value="Tetratricopeptide repeat domain"/>
    <property type="match status" value="2"/>
</dbReference>
<keyword evidence="1" id="KW-0201">Cytochrome c-type biogenesis</keyword>
<accession>A0A9Y2B1B1</accession>
<evidence type="ECO:0000256" key="1">
    <source>
        <dbReference type="ARBA" id="ARBA00022748"/>
    </source>
</evidence>
<reference evidence="4 5" key="1">
    <citation type="submission" date="2023-06" db="EMBL/GenBank/DDBJ databases">
        <title>Altererythrobacter rubellus NBRC 112769 genome.</title>
        <authorList>
            <person name="Zhang K."/>
        </authorList>
    </citation>
    <scope>NUCLEOTIDE SEQUENCE [LARGE SCALE GENOMIC DNA]</scope>
    <source>
        <strain evidence="4 5">NBRC 112769</strain>
    </source>
</reference>
<evidence type="ECO:0000313" key="4">
    <source>
        <dbReference type="EMBL" id="WIW94832.1"/>
    </source>
</evidence>
<organism evidence="4 5">
    <name type="scientific">Altererythrobacter rubellus</name>
    <dbReference type="NCBI Taxonomy" id="2173831"/>
    <lineage>
        <taxon>Bacteria</taxon>
        <taxon>Pseudomonadati</taxon>
        <taxon>Pseudomonadota</taxon>
        <taxon>Alphaproteobacteria</taxon>
        <taxon>Sphingomonadales</taxon>
        <taxon>Erythrobacteraceae</taxon>
        <taxon>Altererythrobacter</taxon>
    </lineage>
</organism>
<keyword evidence="3" id="KW-0472">Membrane</keyword>
<dbReference type="RefSeq" id="WP_285975148.1">
    <property type="nucleotide sequence ID" value="NZ_CP127221.1"/>
</dbReference>
<dbReference type="PROSITE" id="PS50005">
    <property type="entry name" value="TPR"/>
    <property type="match status" value="1"/>
</dbReference>
<dbReference type="InterPro" id="IPR011990">
    <property type="entry name" value="TPR-like_helical_dom_sf"/>
</dbReference>
<name>A0A9Y2B1B1_9SPHN</name>